<evidence type="ECO:0000313" key="3">
    <source>
        <dbReference type="Proteomes" id="UP000005237"/>
    </source>
</evidence>
<reference evidence="2" key="2">
    <citation type="submission" date="2022-06" db="UniProtKB">
        <authorList>
            <consortium name="EnsemblMetazoa"/>
        </authorList>
    </citation>
    <scope>IDENTIFICATION</scope>
    <source>
        <strain evidence="2">DF5081</strain>
    </source>
</reference>
<dbReference type="EnsemblMetazoa" id="CJA16531a.1">
    <property type="protein sequence ID" value="CJA16531a.1"/>
    <property type="gene ID" value="WBGene00135735"/>
</dbReference>
<accession>A0A8R1E221</accession>
<name>A0A8R1E221_CAEJA</name>
<feature type="region of interest" description="Disordered" evidence="1">
    <location>
        <begin position="206"/>
        <end position="246"/>
    </location>
</feature>
<evidence type="ECO:0000256" key="1">
    <source>
        <dbReference type="SAM" id="MobiDB-lite"/>
    </source>
</evidence>
<feature type="compositionally biased region" description="Low complexity" evidence="1">
    <location>
        <begin position="228"/>
        <end position="246"/>
    </location>
</feature>
<sequence>MLRFGFEKLKLSVLTRNKADDSLSTFPNFGSDIKMVTFKDHITGDILMTAENGEFELIDDLFFKFRANYIQVKKQNIEELQTVVDVIWNTKMKLFDMWRVEKDIFDFGEKLGELVERKMDSEDASFTYMVDYIFNLRAWFREHRESKDIKVYIGPSSTYMSHAYVRNFTPVFLKEEDGIPYIYIFKETVFTDGLIEDQLAKISLKEDVSSASGPEQEEQREEEVESVPTPSQQSAEPAAAAATSAQ</sequence>
<dbReference type="Proteomes" id="UP000005237">
    <property type="component" value="Unassembled WGS sequence"/>
</dbReference>
<keyword evidence="3" id="KW-1185">Reference proteome</keyword>
<protein>
    <submittedName>
        <fullName evidence="2">Uncharacterized protein</fullName>
    </submittedName>
</protein>
<organism evidence="2 3">
    <name type="scientific">Caenorhabditis japonica</name>
    <dbReference type="NCBI Taxonomy" id="281687"/>
    <lineage>
        <taxon>Eukaryota</taxon>
        <taxon>Metazoa</taxon>
        <taxon>Ecdysozoa</taxon>
        <taxon>Nematoda</taxon>
        <taxon>Chromadorea</taxon>
        <taxon>Rhabditida</taxon>
        <taxon>Rhabditina</taxon>
        <taxon>Rhabditomorpha</taxon>
        <taxon>Rhabditoidea</taxon>
        <taxon>Rhabditidae</taxon>
        <taxon>Peloderinae</taxon>
        <taxon>Caenorhabditis</taxon>
    </lineage>
</organism>
<reference evidence="3" key="1">
    <citation type="submission" date="2010-08" db="EMBL/GenBank/DDBJ databases">
        <authorList>
            <consortium name="Caenorhabditis japonica Sequencing Consortium"/>
            <person name="Wilson R.K."/>
        </authorList>
    </citation>
    <scope>NUCLEOTIDE SEQUENCE [LARGE SCALE GENOMIC DNA]</scope>
    <source>
        <strain evidence="3">DF5081</strain>
    </source>
</reference>
<evidence type="ECO:0000313" key="2">
    <source>
        <dbReference type="EnsemblMetazoa" id="CJA16531a.1"/>
    </source>
</evidence>
<proteinExistence type="predicted"/>
<feature type="compositionally biased region" description="Acidic residues" evidence="1">
    <location>
        <begin position="215"/>
        <end position="225"/>
    </location>
</feature>
<dbReference type="AlphaFoldDB" id="A0A8R1E221"/>